<name>A0A1I6U3J6_9EURY</name>
<gene>
    <name evidence="2" type="ORF">SAMN04488556_3509</name>
</gene>
<feature type="transmembrane region" description="Helical" evidence="1">
    <location>
        <begin position="216"/>
        <end position="238"/>
    </location>
</feature>
<feature type="transmembrane region" description="Helical" evidence="1">
    <location>
        <begin position="90"/>
        <end position="113"/>
    </location>
</feature>
<feature type="transmembrane region" description="Helical" evidence="1">
    <location>
        <begin position="57"/>
        <end position="78"/>
    </location>
</feature>
<evidence type="ECO:0000256" key="1">
    <source>
        <dbReference type="SAM" id="Phobius"/>
    </source>
</evidence>
<dbReference type="EMBL" id="FOZS01000004">
    <property type="protein sequence ID" value="SFS95847.1"/>
    <property type="molecule type" value="Genomic_DNA"/>
</dbReference>
<reference evidence="3" key="1">
    <citation type="submission" date="2016-10" db="EMBL/GenBank/DDBJ databases">
        <authorList>
            <person name="Varghese N."/>
            <person name="Submissions S."/>
        </authorList>
    </citation>
    <scope>NUCLEOTIDE SEQUENCE [LARGE SCALE GENOMIC DNA]</scope>
    <source>
        <strain evidence="3">DSM 22427</strain>
    </source>
</reference>
<protein>
    <recommendedName>
        <fullName evidence="4">DUF4013 domain-containing protein</fullName>
    </recommendedName>
</protein>
<dbReference type="Proteomes" id="UP000199199">
    <property type="component" value="Unassembled WGS sequence"/>
</dbReference>
<keyword evidence="3" id="KW-1185">Reference proteome</keyword>
<sequence>MDEGDDNHSTLTPIESTTRYEHIGAGPLEWIEDARAYSRRPISRCEERDMLIDALRYPTSGTSTVAVAGLVVAIAIGYRYTAAFVPSIAALLPGTVTAIAAIALVGYLSQVLVDESDSPPHIDVSRSFRIGCKSIAITAAYLVVPVAVLVTTIGSFAQTGGDAGVPAFFLISSTAALFFFLSSAYALPAALAAATQTESVRAAFDRERVGPPLTDLSYVTGWITGFTLFGIGFVPVSVTIDSGTVAGLLAALFGGYLLLVGSRVIHTGYRRAMGR</sequence>
<evidence type="ECO:0008006" key="4">
    <source>
        <dbReference type="Google" id="ProtNLM"/>
    </source>
</evidence>
<feature type="transmembrane region" description="Helical" evidence="1">
    <location>
        <begin position="168"/>
        <end position="195"/>
    </location>
</feature>
<evidence type="ECO:0000313" key="3">
    <source>
        <dbReference type="Proteomes" id="UP000199199"/>
    </source>
</evidence>
<keyword evidence="1" id="KW-0812">Transmembrane</keyword>
<proteinExistence type="predicted"/>
<keyword evidence="1" id="KW-1133">Transmembrane helix</keyword>
<dbReference type="Pfam" id="PF13197">
    <property type="entry name" value="DUF4013"/>
    <property type="match status" value="1"/>
</dbReference>
<accession>A0A1I6U3J6</accession>
<dbReference type="InterPro" id="IPR025098">
    <property type="entry name" value="DUF4013"/>
</dbReference>
<dbReference type="AlphaFoldDB" id="A0A1I6U3J6"/>
<feature type="transmembrane region" description="Helical" evidence="1">
    <location>
        <begin position="134"/>
        <end position="156"/>
    </location>
</feature>
<evidence type="ECO:0000313" key="2">
    <source>
        <dbReference type="EMBL" id="SFS95847.1"/>
    </source>
</evidence>
<organism evidence="2 3">
    <name type="scientific">Halostagnicola kamekurae</name>
    <dbReference type="NCBI Taxonomy" id="619731"/>
    <lineage>
        <taxon>Archaea</taxon>
        <taxon>Methanobacteriati</taxon>
        <taxon>Methanobacteriota</taxon>
        <taxon>Stenosarchaea group</taxon>
        <taxon>Halobacteria</taxon>
        <taxon>Halobacteriales</taxon>
        <taxon>Natrialbaceae</taxon>
        <taxon>Halostagnicola</taxon>
    </lineage>
</organism>
<feature type="transmembrane region" description="Helical" evidence="1">
    <location>
        <begin position="244"/>
        <end position="265"/>
    </location>
</feature>
<keyword evidence="1" id="KW-0472">Membrane</keyword>